<reference evidence="2 3" key="1">
    <citation type="journal article" date="2018" name="Proc. Natl. Acad. Sci. U.S.A.">
        <title>Draft genome sequence of Camellia sinensis var. sinensis provides insights into the evolution of the tea genome and tea quality.</title>
        <authorList>
            <person name="Wei C."/>
            <person name="Yang H."/>
            <person name="Wang S."/>
            <person name="Zhao J."/>
            <person name="Liu C."/>
            <person name="Gao L."/>
            <person name="Xia E."/>
            <person name="Lu Y."/>
            <person name="Tai Y."/>
            <person name="She G."/>
            <person name="Sun J."/>
            <person name="Cao H."/>
            <person name="Tong W."/>
            <person name="Gao Q."/>
            <person name="Li Y."/>
            <person name="Deng W."/>
            <person name="Jiang X."/>
            <person name="Wang W."/>
            <person name="Chen Q."/>
            <person name="Zhang S."/>
            <person name="Li H."/>
            <person name="Wu J."/>
            <person name="Wang P."/>
            <person name="Li P."/>
            <person name="Shi C."/>
            <person name="Zheng F."/>
            <person name="Jian J."/>
            <person name="Huang B."/>
            <person name="Shan D."/>
            <person name="Shi M."/>
            <person name="Fang C."/>
            <person name="Yue Y."/>
            <person name="Li F."/>
            <person name="Li D."/>
            <person name="Wei S."/>
            <person name="Han B."/>
            <person name="Jiang C."/>
            <person name="Yin Y."/>
            <person name="Xia T."/>
            <person name="Zhang Z."/>
            <person name="Bennetzen J.L."/>
            <person name="Zhao S."/>
            <person name="Wan X."/>
        </authorList>
    </citation>
    <scope>NUCLEOTIDE SEQUENCE [LARGE SCALE GENOMIC DNA]</scope>
    <source>
        <strain evidence="3">cv. Shuchazao</strain>
        <tissue evidence="2">Leaf</tissue>
    </source>
</reference>
<feature type="domain" description="Amidase" evidence="1">
    <location>
        <begin position="561"/>
        <end position="952"/>
    </location>
</feature>
<dbReference type="Pfam" id="PF01425">
    <property type="entry name" value="Amidase"/>
    <property type="match status" value="2"/>
</dbReference>
<evidence type="ECO:0000313" key="3">
    <source>
        <dbReference type="Proteomes" id="UP000306102"/>
    </source>
</evidence>
<dbReference type="InterPro" id="IPR036928">
    <property type="entry name" value="AS_sf"/>
</dbReference>
<evidence type="ECO:0000313" key="2">
    <source>
        <dbReference type="EMBL" id="THF94478.1"/>
    </source>
</evidence>
<dbReference type="PANTHER" id="PTHR42678:SF25">
    <property type="entry name" value="AMIDASE C869.01"/>
    <property type="match status" value="1"/>
</dbReference>
<dbReference type="PANTHER" id="PTHR42678">
    <property type="entry name" value="AMIDASE"/>
    <property type="match status" value="1"/>
</dbReference>
<protein>
    <recommendedName>
        <fullName evidence="1">Amidase domain-containing protein</fullName>
    </recommendedName>
</protein>
<dbReference type="SUPFAM" id="SSF75304">
    <property type="entry name" value="Amidase signature (AS) enzymes"/>
    <property type="match status" value="2"/>
</dbReference>
<gene>
    <name evidence="2" type="ORF">TEA_009486</name>
</gene>
<comment type="caution">
    <text evidence="2">The sequence shown here is derived from an EMBL/GenBank/DDBJ whole genome shotgun (WGS) entry which is preliminary data.</text>
</comment>
<proteinExistence type="predicted"/>
<sequence>MVIYDPASSVLPKTFISLLIITGLVLTMNGQEFTIEEATIREIQQAFADNKLTSRQLVDFYLNRIQELNPVLRGVVEVNPDARDLADEADREKQSNGGSLGDLHGIPLLVKDTIGTKDKMNTTAGSYALIGSEVARDAGVVERLRKAGAVILGKASLSEWYRIRSINGVPNGWCARSGQGVNPYITSGSPCGSSSGSAISVAANMVAVSLGTETHSSIICPSDHNSVVGLKPTIGLTSRAGVIPCAPRWDTIGPICRTVEDAVYVLDVIAGFDPRDDEATREGSQFIPEGGYKQFLKNEGLKGKRLGVVRSPFVDKLHDSAIAASFEDHLSTLRKRGAIVVDNLHIANIDEILDPHRSGELMVMATDFKISVNAYLKELITSPVRSLTDIITFNQNNPELEKLAEYGQQTFIEAEESTGIGEKEIQVLENLEKLSKEGFEKLMKENDLDALVTPGSRASPILAIGGYPAITVPAGYDSDGMPFGICFGGLRGTEPKLVEIAYGFEQATKVRRPPCFSTSELSLALFGFNIDTVSSEFPIREATVRDIQIAFHQNKLTSKKLVQFYIREIERLNPVLRAVIEVNPDAIKLARKADLEREANATVSRSLLHGIPILVKDNIATKDKMNTTAGSYALLGSVVPRDAGVVVRLRKAGAIILGKASLSEWAHGRSPKAPSGWCARTGQAVNPYVESQDPCGSSTGSAISVAANLAAISLGTETDGSILCPSSFNSVVGIKPTVGLTAEEVPICRTVSDAAYVLDVIVGYDRHDAVATREASKYIPNGGYVQFLKPDGLRGKRLGISNYLYFGFPKNSGISQLFKQPLQTLRQGGAILVDHIKIPNYETIKDSMFIGEQIAMTAELKLSLNAYLKGLITSPVRSLADIIAFNNKFSDLEKIGEYGQDDFLESEKTNGIGELEKKALLNLTRASKYGFERLMGKYKLDALVTPFAQGSPVLAIGGYPGIIVPAGYDEGGTPYGICFGGLRGSEPKLIEIAYGFEQASKVRKPPSFKP</sequence>
<keyword evidence="3" id="KW-1185">Reference proteome</keyword>
<organism evidence="2 3">
    <name type="scientific">Camellia sinensis var. sinensis</name>
    <name type="common">China tea</name>
    <dbReference type="NCBI Taxonomy" id="542762"/>
    <lineage>
        <taxon>Eukaryota</taxon>
        <taxon>Viridiplantae</taxon>
        <taxon>Streptophyta</taxon>
        <taxon>Embryophyta</taxon>
        <taxon>Tracheophyta</taxon>
        <taxon>Spermatophyta</taxon>
        <taxon>Magnoliopsida</taxon>
        <taxon>eudicotyledons</taxon>
        <taxon>Gunneridae</taxon>
        <taxon>Pentapetalae</taxon>
        <taxon>asterids</taxon>
        <taxon>Ericales</taxon>
        <taxon>Theaceae</taxon>
        <taxon>Camellia</taxon>
    </lineage>
</organism>
<dbReference type="Gene3D" id="3.90.1300.10">
    <property type="entry name" value="Amidase signature (AS) domain"/>
    <property type="match status" value="2"/>
</dbReference>
<name>A0A4S4CXS0_CAMSN</name>
<evidence type="ECO:0000259" key="1">
    <source>
        <dbReference type="Pfam" id="PF01425"/>
    </source>
</evidence>
<dbReference type="EMBL" id="SDRB02013649">
    <property type="protein sequence ID" value="THF94478.1"/>
    <property type="molecule type" value="Genomic_DNA"/>
</dbReference>
<feature type="domain" description="Amidase" evidence="1">
    <location>
        <begin position="57"/>
        <end position="459"/>
    </location>
</feature>
<accession>A0A4S4CXS0</accession>
<dbReference type="Proteomes" id="UP000306102">
    <property type="component" value="Unassembled WGS sequence"/>
</dbReference>
<dbReference type="AlphaFoldDB" id="A0A4S4CXS0"/>
<dbReference type="STRING" id="542762.A0A4S4CXS0"/>
<dbReference type="InterPro" id="IPR023631">
    <property type="entry name" value="Amidase_dom"/>
</dbReference>